<keyword evidence="2" id="KW-1185">Reference proteome</keyword>
<evidence type="ECO:0000313" key="2">
    <source>
        <dbReference type="Proteomes" id="UP000606499"/>
    </source>
</evidence>
<sequence>MRAIKEIEADIEFLREDLKALRAQGSPTSVAMYDLFELFDELEEAKKAGAE</sequence>
<organism evidence="1 2">
    <name type="scientific">Agathobaculum faecis</name>
    <dbReference type="NCBI Taxonomy" id="2763013"/>
    <lineage>
        <taxon>Bacteria</taxon>
        <taxon>Bacillati</taxon>
        <taxon>Bacillota</taxon>
        <taxon>Clostridia</taxon>
        <taxon>Eubacteriales</taxon>
        <taxon>Butyricicoccaceae</taxon>
        <taxon>Agathobaculum</taxon>
    </lineage>
</organism>
<name>A0A923LWL1_9FIRM</name>
<accession>A0A923LWL1</accession>
<dbReference type="Proteomes" id="UP000606499">
    <property type="component" value="Unassembled WGS sequence"/>
</dbReference>
<reference evidence="1" key="1">
    <citation type="submission" date="2020-08" db="EMBL/GenBank/DDBJ databases">
        <title>Genome public.</title>
        <authorList>
            <person name="Liu C."/>
            <person name="Sun Q."/>
        </authorList>
    </citation>
    <scope>NUCLEOTIDE SEQUENCE</scope>
    <source>
        <strain evidence="1">NSJ-28</strain>
    </source>
</reference>
<proteinExistence type="predicted"/>
<dbReference type="AlphaFoldDB" id="A0A923LWL1"/>
<evidence type="ECO:0000313" key="1">
    <source>
        <dbReference type="EMBL" id="MBC5726740.1"/>
    </source>
</evidence>
<gene>
    <name evidence="1" type="ORF">H8S45_14920</name>
</gene>
<dbReference type="RefSeq" id="WP_186950435.1">
    <property type="nucleotide sequence ID" value="NZ_JACOPL010000026.1"/>
</dbReference>
<comment type="caution">
    <text evidence="1">The sequence shown here is derived from an EMBL/GenBank/DDBJ whole genome shotgun (WGS) entry which is preliminary data.</text>
</comment>
<dbReference type="EMBL" id="JACOPL010000026">
    <property type="protein sequence ID" value="MBC5726740.1"/>
    <property type="molecule type" value="Genomic_DNA"/>
</dbReference>
<protein>
    <submittedName>
        <fullName evidence="1">Uncharacterized protein</fullName>
    </submittedName>
</protein>